<feature type="region of interest" description="Disordered" evidence="1">
    <location>
        <begin position="200"/>
        <end position="228"/>
    </location>
</feature>
<dbReference type="EMBL" id="LT963352">
    <property type="protein sequence ID" value="SOR79602.1"/>
    <property type="molecule type" value="Genomic_DNA"/>
</dbReference>
<evidence type="ECO:0000313" key="2">
    <source>
        <dbReference type="EMBL" id="SOR79602.1"/>
    </source>
</evidence>
<organism evidence="2 3">
    <name type="scientific">Streptomyces chartreusis NRRL 3882</name>
    <dbReference type="NCBI Taxonomy" id="1079985"/>
    <lineage>
        <taxon>Bacteria</taxon>
        <taxon>Bacillati</taxon>
        <taxon>Actinomycetota</taxon>
        <taxon>Actinomycetes</taxon>
        <taxon>Kitasatosporales</taxon>
        <taxon>Streptomycetaceae</taxon>
        <taxon>Streptomyces</taxon>
    </lineage>
</organism>
<dbReference type="AlphaFoldDB" id="A0A2N9B8B8"/>
<dbReference type="Proteomes" id="UP000235464">
    <property type="component" value="Chromosome I"/>
</dbReference>
<gene>
    <name evidence="2" type="ORF">SCNRRL3882_3064</name>
</gene>
<feature type="region of interest" description="Disordered" evidence="1">
    <location>
        <begin position="256"/>
        <end position="280"/>
    </location>
</feature>
<accession>A0A2N9B8B8</accession>
<feature type="compositionally biased region" description="Basic residues" evidence="1">
    <location>
        <begin position="211"/>
        <end position="220"/>
    </location>
</feature>
<evidence type="ECO:0000313" key="3">
    <source>
        <dbReference type="Proteomes" id="UP000235464"/>
    </source>
</evidence>
<reference evidence="3" key="1">
    <citation type="submission" date="2017-11" db="EMBL/GenBank/DDBJ databases">
        <authorList>
            <person name="Wibberg D."/>
        </authorList>
    </citation>
    <scope>NUCLEOTIDE SEQUENCE [LARGE SCALE GENOMIC DNA]</scope>
</reference>
<proteinExistence type="predicted"/>
<protein>
    <submittedName>
        <fullName evidence="2">Uncharacterized protein</fullName>
    </submittedName>
</protein>
<evidence type="ECO:0000256" key="1">
    <source>
        <dbReference type="SAM" id="MobiDB-lite"/>
    </source>
</evidence>
<keyword evidence="3" id="KW-1185">Reference proteome</keyword>
<sequence length="280" mass="28815">MWPGIGSGGARYPSGRPVPGGCLVCGRVIGAGEGPRGASRGVQQWPRRLTRAVRAGAACFWRGGGPVPGGASCVRRVPVLRLSRSGWVSARGVRGASRRVEAGTWLWCPTSAARAGRLASGRGPGPGRVPCAGRGVLALAGCVRSGRGWDRVVPGAWRAACVRWGAWPSAGGPGGAGVRWNAGGIGPGRSVRMASEAAAVGPGGDEFPRGWHGRRNRGHANRTPTGVRLGRFPPAAAFVLLSRTGGRLFVRVRGGLWGGPHRPGRPGSRMRDSLTAGSIS</sequence>
<name>A0A2N9B8B8_STRCX</name>